<feature type="region of interest" description="Disordered" evidence="1">
    <location>
        <begin position="111"/>
        <end position="165"/>
    </location>
</feature>
<proteinExistence type="predicted"/>
<accession>A0A9P6E550</accession>
<dbReference type="Proteomes" id="UP000807306">
    <property type="component" value="Unassembled WGS sequence"/>
</dbReference>
<feature type="compositionally biased region" description="Acidic residues" evidence="1">
    <location>
        <begin position="116"/>
        <end position="133"/>
    </location>
</feature>
<evidence type="ECO:0000313" key="2">
    <source>
        <dbReference type="EMBL" id="KAF9522702.1"/>
    </source>
</evidence>
<comment type="caution">
    <text evidence="2">The sequence shown here is derived from an EMBL/GenBank/DDBJ whole genome shotgun (WGS) entry which is preliminary data.</text>
</comment>
<evidence type="ECO:0000256" key="1">
    <source>
        <dbReference type="SAM" id="MobiDB-lite"/>
    </source>
</evidence>
<dbReference type="AlphaFoldDB" id="A0A9P6E550"/>
<gene>
    <name evidence="2" type="ORF">CPB83DRAFT_887402</name>
</gene>
<evidence type="ECO:0000313" key="3">
    <source>
        <dbReference type="Proteomes" id="UP000807306"/>
    </source>
</evidence>
<sequence length="165" mass="18601">MIMRNWDFASTPRYRGLSWVEVTHEWDESQMDERFCTITDDGLYFRGTGCLDGDVETDLDEVELESDVEFVLVFDLRISSSSGEAVSWRKDMKMLVGAGANKFGLGKFVGDRGVEDSEDEEDGEEVMIDEADPSSEIFEPIRALQSVDPENPARPRSFGRALGKK</sequence>
<reference evidence="2" key="1">
    <citation type="submission" date="2020-11" db="EMBL/GenBank/DDBJ databases">
        <authorList>
            <consortium name="DOE Joint Genome Institute"/>
            <person name="Ahrendt S."/>
            <person name="Riley R."/>
            <person name="Andreopoulos W."/>
            <person name="Labutti K."/>
            <person name="Pangilinan J."/>
            <person name="Ruiz-Duenas F.J."/>
            <person name="Barrasa J.M."/>
            <person name="Sanchez-Garcia M."/>
            <person name="Camarero S."/>
            <person name="Miyauchi S."/>
            <person name="Serrano A."/>
            <person name="Linde D."/>
            <person name="Babiker R."/>
            <person name="Drula E."/>
            <person name="Ayuso-Fernandez I."/>
            <person name="Pacheco R."/>
            <person name="Padilla G."/>
            <person name="Ferreira P."/>
            <person name="Barriuso J."/>
            <person name="Kellner H."/>
            <person name="Castanera R."/>
            <person name="Alfaro M."/>
            <person name="Ramirez L."/>
            <person name="Pisabarro A.G."/>
            <person name="Kuo A."/>
            <person name="Tritt A."/>
            <person name="Lipzen A."/>
            <person name="He G."/>
            <person name="Yan M."/>
            <person name="Ng V."/>
            <person name="Cullen D."/>
            <person name="Martin F."/>
            <person name="Rosso M.-N."/>
            <person name="Henrissat B."/>
            <person name="Hibbett D."/>
            <person name="Martinez A.T."/>
            <person name="Grigoriev I.V."/>
        </authorList>
    </citation>
    <scope>NUCLEOTIDE SEQUENCE</scope>
    <source>
        <strain evidence="2">CBS 506.95</strain>
    </source>
</reference>
<dbReference type="EMBL" id="MU157937">
    <property type="protein sequence ID" value="KAF9522702.1"/>
    <property type="molecule type" value="Genomic_DNA"/>
</dbReference>
<organism evidence="2 3">
    <name type="scientific">Crepidotus variabilis</name>
    <dbReference type="NCBI Taxonomy" id="179855"/>
    <lineage>
        <taxon>Eukaryota</taxon>
        <taxon>Fungi</taxon>
        <taxon>Dikarya</taxon>
        <taxon>Basidiomycota</taxon>
        <taxon>Agaricomycotina</taxon>
        <taxon>Agaricomycetes</taxon>
        <taxon>Agaricomycetidae</taxon>
        <taxon>Agaricales</taxon>
        <taxon>Agaricineae</taxon>
        <taxon>Crepidotaceae</taxon>
        <taxon>Crepidotus</taxon>
    </lineage>
</organism>
<keyword evidence="3" id="KW-1185">Reference proteome</keyword>
<name>A0A9P6E550_9AGAR</name>
<protein>
    <submittedName>
        <fullName evidence="2">Uncharacterized protein</fullName>
    </submittedName>
</protein>